<dbReference type="InterPro" id="IPR013766">
    <property type="entry name" value="Thioredoxin_domain"/>
</dbReference>
<proteinExistence type="predicted"/>
<dbReference type="Gene3D" id="3.40.50.300">
    <property type="entry name" value="P-loop containing nucleotide triphosphate hydrolases"/>
    <property type="match status" value="1"/>
</dbReference>
<dbReference type="RefSeq" id="XP_001749324.1">
    <property type="nucleotide sequence ID" value="XM_001749272.1"/>
</dbReference>
<feature type="region of interest" description="Disordered" evidence="3">
    <location>
        <begin position="746"/>
        <end position="775"/>
    </location>
</feature>
<evidence type="ECO:0000259" key="4">
    <source>
        <dbReference type="PROSITE" id="PS51352"/>
    </source>
</evidence>
<protein>
    <recommendedName>
        <fullName evidence="4">Thioredoxin domain-containing protein</fullName>
    </recommendedName>
</protein>
<dbReference type="InterPro" id="IPR044802">
    <property type="entry name" value="NADKc-like"/>
</dbReference>
<feature type="region of interest" description="Disordered" evidence="3">
    <location>
        <begin position="430"/>
        <end position="480"/>
    </location>
</feature>
<dbReference type="Gene3D" id="3.40.30.10">
    <property type="entry name" value="Glutaredoxin"/>
    <property type="match status" value="1"/>
</dbReference>
<dbReference type="Pfam" id="PF00085">
    <property type="entry name" value="Thioredoxin"/>
    <property type="match status" value="1"/>
</dbReference>
<feature type="compositionally biased region" description="Polar residues" evidence="3">
    <location>
        <begin position="457"/>
        <end position="480"/>
    </location>
</feature>
<sequence>MAVRGDQPAKSEALRPQAGMNERAVASTRALMPAGQERASTAADSRSSSAAEGGGTMQSHPAAEAEAEASPPLLPFAAYAVQKNEIPGLDTSRYHLLASAFLYRYADHLPQDLVPRLMELLYQDLQSRLRAADSRSTSPASASLHPVPLPLDAAPPASSAAHGAVSPCHQHDHNTTPPIVRGTNHQLVDALRRLNLLQIERRRTTPAAPPQTFPSSRRICRTRLYTRILGQLRQAGHAYFAQHWDNLPALYKVNRPAFLSFRHTCEVQQLHAVDLPLHEEPEPKAQPTSHEAPAKRPRPATFMSRADREAWSAHVWCLESYAALETLIGQADRVLIMFTADYCRFCRLLRPAINQVADQLHAQDVSAAVACVYGPDHLDLRDRFHIRVYPTLLLFINGELRAAYPRAAERSPEKIKDFVLNTPANADESVGLHAPPLSLPQPADTTSGSSDVDLARSPQSGDANLSRTTSQPQDGTSASSLNSWREALISAGIDLIDDLERARELAVARETSKVDDAEACQGGVCPARSSDEPPTIFFTGGGIASGKSSGLKLLYASDFWRQHAAQVVQIEADRLKTLDPLFQALKGVGAAEASAVVHQSSTSAAEDLLVKAVNARRHIVFDSTMMWAPFVHQTLDMIADQHHDYVKGPGYVTQADGSSIEQYWVRGPETTCKSKYRCVLLAMTVEPALAIKRAVVRWIVSGRAPSSTRRILSSHRWFSEAFPNYAARFDQVLLLDADPHASLMAQQTQCGPKLADDSNTEDSQLDSQSLTQKDERLDLNRDQRTALIPVLQGARMHDRAAVVYRRVAGQAHCCDRLYARFRHKRYLNLDATCEASMFPAQDPECNEPHHCKHLEELL</sequence>
<dbReference type="KEGG" id="mbr:MONBRDRAFT_34089"/>
<reference evidence="5 6" key="1">
    <citation type="journal article" date="2008" name="Nature">
        <title>The genome of the choanoflagellate Monosiga brevicollis and the origin of metazoans.</title>
        <authorList>
            <consortium name="JGI Sequencing"/>
            <person name="King N."/>
            <person name="Westbrook M.J."/>
            <person name="Young S.L."/>
            <person name="Kuo A."/>
            <person name="Abedin M."/>
            <person name="Chapman J."/>
            <person name="Fairclough S."/>
            <person name="Hellsten U."/>
            <person name="Isogai Y."/>
            <person name="Letunic I."/>
            <person name="Marr M."/>
            <person name="Pincus D."/>
            <person name="Putnam N."/>
            <person name="Rokas A."/>
            <person name="Wright K.J."/>
            <person name="Zuzow R."/>
            <person name="Dirks W."/>
            <person name="Good M."/>
            <person name="Goodstein D."/>
            <person name="Lemons D."/>
            <person name="Li W."/>
            <person name="Lyons J.B."/>
            <person name="Morris A."/>
            <person name="Nichols S."/>
            <person name="Richter D.J."/>
            <person name="Salamov A."/>
            <person name="Bork P."/>
            <person name="Lim W.A."/>
            <person name="Manning G."/>
            <person name="Miller W.T."/>
            <person name="McGinnis W."/>
            <person name="Shapiro H."/>
            <person name="Tjian R."/>
            <person name="Grigoriev I.V."/>
            <person name="Rokhsar D."/>
        </authorList>
    </citation>
    <scope>NUCLEOTIDE SEQUENCE [LARGE SCALE GENOMIC DNA]</scope>
    <source>
        <strain evidence="6">MX1 / ATCC 50154</strain>
    </source>
</reference>
<dbReference type="EMBL" id="CH991570">
    <property type="protein sequence ID" value="EDQ85845.1"/>
    <property type="molecule type" value="Genomic_DNA"/>
</dbReference>
<feature type="region of interest" description="Disordered" evidence="3">
    <location>
        <begin position="1"/>
        <end position="68"/>
    </location>
</feature>
<dbReference type="SUPFAM" id="SSF52833">
    <property type="entry name" value="Thioredoxin-like"/>
    <property type="match status" value="1"/>
</dbReference>
<feature type="domain" description="Thioredoxin" evidence="4">
    <location>
        <begin position="292"/>
        <end position="424"/>
    </location>
</feature>
<dbReference type="InterPro" id="IPR036249">
    <property type="entry name" value="Thioredoxin-like_sf"/>
</dbReference>
<evidence type="ECO:0000256" key="3">
    <source>
        <dbReference type="SAM" id="MobiDB-lite"/>
    </source>
</evidence>
<evidence type="ECO:0000313" key="6">
    <source>
        <dbReference type="Proteomes" id="UP000001357"/>
    </source>
</evidence>
<dbReference type="PANTHER" id="PTHR31153:SF1">
    <property type="entry name" value="CALMODULIN CALCIUM-DEPENDENT NAD KINASE"/>
    <property type="match status" value="1"/>
</dbReference>
<dbReference type="GO" id="GO:0016301">
    <property type="term" value="F:kinase activity"/>
    <property type="evidence" value="ECO:0007669"/>
    <property type="project" value="InterPro"/>
</dbReference>
<keyword evidence="2" id="KW-0067">ATP-binding</keyword>
<evidence type="ECO:0000313" key="5">
    <source>
        <dbReference type="EMBL" id="EDQ85845.1"/>
    </source>
</evidence>
<dbReference type="InterPro" id="IPR027417">
    <property type="entry name" value="P-loop_NTPase"/>
</dbReference>
<name>A9V9E1_MONBE</name>
<dbReference type="Proteomes" id="UP000001357">
    <property type="component" value="Unassembled WGS sequence"/>
</dbReference>
<evidence type="ECO:0000256" key="2">
    <source>
        <dbReference type="ARBA" id="ARBA00022840"/>
    </source>
</evidence>
<dbReference type="eggNOG" id="KOG0912">
    <property type="taxonomic scope" value="Eukaryota"/>
</dbReference>
<dbReference type="GeneID" id="5894543"/>
<dbReference type="PANTHER" id="PTHR31153">
    <property type="entry name" value="CALMODULIN CALCIUM-DEPENDENT NAD KINASE"/>
    <property type="match status" value="1"/>
</dbReference>
<organism evidence="5 6">
    <name type="scientific">Monosiga brevicollis</name>
    <name type="common">Choanoflagellate</name>
    <dbReference type="NCBI Taxonomy" id="81824"/>
    <lineage>
        <taxon>Eukaryota</taxon>
        <taxon>Choanoflagellata</taxon>
        <taxon>Craspedida</taxon>
        <taxon>Salpingoecidae</taxon>
        <taxon>Monosiga</taxon>
    </lineage>
</organism>
<feature type="region of interest" description="Disordered" evidence="3">
    <location>
        <begin position="132"/>
        <end position="181"/>
    </location>
</feature>
<accession>A9V9E1</accession>
<dbReference type="InParanoid" id="A9V9E1"/>
<keyword evidence="6" id="KW-1185">Reference proteome</keyword>
<gene>
    <name evidence="5" type="ORF">MONBRDRAFT_34089</name>
</gene>
<keyword evidence="1" id="KW-0547">Nucleotide-binding</keyword>
<feature type="compositionally biased region" description="Low complexity" evidence="3">
    <location>
        <begin position="39"/>
        <end position="51"/>
    </location>
</feature>
<dbReference type="GO" id="GO:0005524">
    <property type="term" value="F:ATP binding"/>
    <property type="evidence" value="ECO:0007669"/>
    <property type="project" value="UniProtKB-KW"/>
</dbReference>
<dbReference type="PROSITE" id="PS51352">
    <property type="entry name" value="THIOREDOXIN_2"/>
    <property type="match status" value="1"/>
</dbReference>
<dbReference type="InterPro" id="IPR010488">
    <property type="entry name" value="Zeta_toxin_domain"/>
</dbReference>
<dbReference type="Pfam" id="PF06414">
    <property type="entry name" value="Zeta_toxin"/>
    <property type="match status" value="1"/>
</dbReference>
<dbReference type="AlphaFoldDB" id="A9V9E1"/>
<feature type="compositionally biased region" description="Low complexity" evidence="3">
    <location>
        <begin position="144"/>
        <end position="167"/>
    </location>
</feature>
<evidence type="ECO:0000256" key="1">
    <source>
        <dbReference type="ARBA" id="ARBA00022741"/>
    </source>
</evidence>